<dbReference type="PANTHER" id="PTHR11078:SF3">
    <property type="entry name" value="ANTITERMINATION NUSB DOMAIN-CONTAINING PROTEIN"/>
    <property type="match status" value="1"/>
</dbReference>
<evidence type="ECO:0000256" key="3">
    <source>
        <dbReference type="ARBA" id="ARBA00022884"/>
    </source>
</evidence>
<dbReference type="InterPro" id="IPR011605">
    <property type="entry name" value="NusB_fam"/>
</dbReference>
<dbReference type="Proteomes" id="UP000294914">
    <property type="component" value="Unassembled WGS sequence"/>
</dbReference>
<accession>A0A4V6QBW9</accession>
<dbReference type="GO" id="GO:0031564">
    <property type="term" value="P:transcription antitermination"/>
    <property type="evidence" value="ECO:0007669"/>
    <property type="project" value="UniProtKB-KW"/>
</dbReference>
<evidence type="ECO:0000256" key="4">
    <source>
        <dbReference type="ARBA" id="ARBA00023015"/>
    </source>
</evidence>
<reference evidence="8 9" key="1">
    <citation type="submission" date="2019-03" db="EMBL/GenBank/DDBJ databases">
        <title>Genomic Encyclopedia of Type Strains, Phase IV (KMG-IV): sequencing the most valuable type-strain genomes for metagenomic binning, comparative biology and taxonomic classification.</title>
        <authorList>
            <person name="Goeker M."/>
        </authorList>
    </citation>
    <scope>NUCLEOTIDE SEQUENCE [LARGE SCALE GENOMIC DNA]</scope>
    <source>
        <strain evidence="8 9">DSM 16326</strain>
    </source>
</reference>
<dbReference type="InterPro" id="IPR035926">
    <property type="entry name" value="NusB-like_sf"/>
</dbReference>
<evidence type="ECO:0000313" key="8">
    <source>
        <dbReference type="EMBL" id="TDY01695.1"/>
    </source>
</evidence>
<keyword evidence="3 6" id="KW-0694">RNA-binding</keyword>
<feature type="domain" description="NusB/RsmB/TIM44" evidence="7">
    <location>
        <begin position="8"/>
        <end position="131"/>
    </location>
</feature>
<dbReference type="Pfam" id="PF01029">
    <property type="entry name" value="NusB"/>
    <property type="match status" value="1"/>
</dbReference>
<organism evidence="8 9">
    <name type="scientific">Thiohalophilus thiocyanatoxydans</name>
    <dbReference type="NCBI Taxonomy" id="381308"/>
    <lineage>
        <taxon>Bacteria</taxon>
        <taxon>Pseudomonadati</taxon>
        <taxon>Pseudomonadota</taxon>
        <taxon>Gammaproteobacteria</taxon>
        <taxon>Thiohalomonadales</taxon>
        <taxon>Thiohalophilaceae</taxon>
        <taxon>Thiohalophilus</taxon>
    </lineage>
</organism>
<dbReference type="Gene3D" id="1.10.940.10">
    <property type="entry name" value="NusB-like"/>
    <property type="match status" value="1"/>
</dbReference>
<dbReference type="SUPFAM" id="SSF48013">
    <property type="entry name" value="NusB-like"/>
    <property type="match status" value="1"/>
</dbReference>
<name>A0A4V6QBW9_9GAMM</name>
<evidence type="ECO:0000256" key="5">
    <source>
        <dbReference type="ARBA" id="ARBA00023163"/>
    </source>
</evidence>
<evidence type="ECO:0000259" key="7">
    <source>
        <dbReference type="Pfam" id="PF01029"/>
    </source>
</evidence>
<evidence type="ECO:0000256" key="2">
    <source>
        <dbReference type="ARBA" id="ARBA00022814"/>
    </source>
</evidence>
<dbReference type="NCBIfam" id="TIGR01951">
    <property type="entry name" value="nusB"/>
    <property type="match status" value="1"/>
</dbReference>
<comment type="similarity">
    <text evidence="1 6">Belongs to the NusB family.</text>
</comment>
<keyword evidence="5 6" id="KW-0804">Transcription</keyword>
<dbReference type="HAMAP" id="MF_00073">
    <property type="entry name" value="NusB"/>
    <property type="match status" value="1"/>
</dbReference>
<dbReference type="AlphaFoldDB" id="A0A4V6QBW9"/>
<evidence type="ECO:0000256" key="1">
    <source>
        <dbReference type="ARBA" id="ARBA00005952"/>
    </source>
</evidence>
<evidence type="ECO:0000256" key="6">
    <source>
        <dbReference type="HAMAP-Rule" id="MF_00073"/>
    </source>
</evidence>
<dbReference type="InterPro" id="IPR006027">
    <property type="entry name" value="NusB_RsmB_TIM44"/>
</dbReference>
<evidence type="ECO:0000313" key="9">
    <source>
        <dbReference type="Proteomes" id="UP000294914"/>
    </source>
</evidence>
<comment type="function">
    <text evidence="6">Involved in transcription antitermination. Required for transcription of ribosomal RNA (rRNA) genes. Binds specifically to the boxA antiterminator sequence of the ribosomal RNA (rrn) operons.</text>
</comment>
<dbReference type="PANTHER" id="PTHR11078">
    <property type="entry name" value="N UTILIZATION SUBSTANCE PROTEIN B-RELATED"/>
    <property type="match status" value="1"/>
</dbReference>
<dbReference type="RefSeq" id="WP_134083056.1">
    <property type="nucleotide sequence ID" value="NZ_SOQX01000003.1"/>
</dbReference>
<dbReference type="OrthoDB" id="9789556at2"/>
<gene>
    <name evidence="6" type="primary">nusB</name>
    <name evidence="8" type="ORF">EDC23_1585</name>
</gene>
<dbReference type="GO" id="GO:0005829">
    <property type="term" value="C:cytosol"/>
    <property type="evidence" value="ECO:0007669"/>
    <property type="project" value="TreeGrafter"/>
</dbReference>
<sequence length="147" mass="16756">MKSSSRSRARRLAMQGLYEWQLSGNTIDKIIGQYAVDQQMRNVDEAYFRELSNGVAEHSDELDQSITAYITRPYDEIDPVEKAVLRLGAFELKFKPEVPYRVIINEAVELAKTFGAEASHKFINGVMDKLAAELRGIEMQAHKSKKF</sequence>
<dbReference type="GO" id="GO:0003723">
    <property type="term" value="F:RNA binding"/>
    <property type="evidence" value="ECO:0007669"/>
    <property type="project" value="UniProtKB-UniRule"/>
</dbReference>
<proteinExistence type="inferred from homology"/>
<keyword evidence="2 6" id="KW-0889">Transcription antitermination</keyword>
<keyword evidence="4 6" id="KW-0805">Transcription regulation</keyword>
<dbReference type="EMBL" id="SOQX01000003">
    <property type="protein sequence ID" value="TDY01695.1"/>
    <property type="molecule type" value="Genomic_DNA"/>
</dbReference>
<keyword evidence="9" id="KW-1185">Reference proteome</keyword>
<protein>
    <recommendedName>
        <fullName evidence="6">Transcription antitermination protein NusB</fullName>
    </recommendedName>
    <alternativeName>
        <fullName evidence="6">Antitermination factor NusB</fullName>
    </alternativeName>
</protein>
<comment type="caution">
    <text evidence="8">The sequence shown here is derived from an EMBL/GenBank/DDBJ whole genome shotgun (WGS) entry which is preliminary data.</text>
</comment>
<dbReference type="GO" id="GO:0006353">
    <property type="term" value="P:DNA-templated transcription termination"/>
    <property type="evidence" value="ECO:0007669"/>
    <property type="project" value="UniProtKB-UniRule"/>
</dbReference>